<evidence type="ECO:0000256" key="9">
    <source>
        <dbReference type="SAM" id="Phobius"/>
    </source>
</evidence>
<accession>A0ABW5SHS3</accession>
<dbReference type="InterPro" id="IPR024370">
    <property type="entry name" value="PBP_domain"/>
</dbReference>
<evidence type="ECO:0000256" key="6">
    <source>
        <dbReference type="ARBA" id="ARBA00022729"/>
    </source>
</evidence>
<gene>
    <name evidence="11" type="ORF">ACFSVM_02075</name>
</gene>
<proteinExistence type="inferred from homology"/>
<feature type="domain" description="PBP" evidence="10">
    <location>
        <begin position="249"/>
        <end position="455"/>
    </location>
</feature>
<evidence type="ECO:0000256" key="5">
    <source>
        <dbReference type="ARBA" id="ARBA00022592"/>
    </source>
</evidence>
<feature type="transmembrane region" description="Helical" evidence="9">
    <location>
        <begin position="21"/>
        <end position="47"/>
    </location>
</feature>
<feature type="transmembrane region" description="Helical" evidence="9">
    <location>
        <begin position="89"/>
        <end position="109"/>
    </location>
</feature>
<keyword evidence="8" id="KW-0449">Lipoprotein</keyword>
<keyword evidence="5" id="KW-0813">Transport</keyword>
<feature type="transmembrane region" description="Helical" evidence="9">
    <location>
        <begin position="59"/>
        <end position="82"/>
    </location>
</feature>
<dbReference type="SUPFAM" id="SSF53850">
    <property type="entry name" value="Periplasmic binding protein-like II"/>
    <property type="match status" value="1"/>
</dbReference>
<dbReference type="Proteomes" id="UP001597540">
    <property type="component" value="Unassembled WGS sequence"/>
</dbReference>
<dbReference type="PANTHER" id="PTHR30570">
    <property type="entry name" value="PERIPLASMIC PHOSPHATE BINDING COMPONENT OF PHOSPHATE ABC TRANSPORTER"/>
    <property type="match status" value="1"/>
</dbReference>
<keyword evidence="7" id="KW-0564">Palmitate</keyword>
<comment type="subcellular location">
    <subcellularLocation>
        <location evidence="2">Cell membrane</location>
        <topology evidence="2">Lipid-anchor</topology>
    </subcellularLocation>
</comment>
<evidence type="ECO:0000256" key="1">
    <source>
        <dbReference type="ARBA" id="ARBA00002841"/>
    </source>
</evidence>
<dbReference type="EMBL" id="JBHUMJ010000002">
    <property type="protein sequence ID" value="MFD2699246.1"/>
    <property type="molecule type" value="Genomic_DNA"/>
</dbReference>
<comment type="function">
    <text evidence="1">Part of the ABC transporter complex PstSACB involved in phosphate import.</text>
</comment>
<feature type="transmembrane region" description="Helical" evidence="9">
    <location>
        <begin position="147"/>
        <end position="175"/>
    </location>
</feature>
<reference evidence="12" key="1">
    <citation type="journal article" date="2019" name="Int. J. Syst. Evol. Microbiol.">
        <title>The Global Catalogue of Microorganisms (GCM) 10K type strain sequencing project: providing services to taxonomists for standard genome sequencing and annotation.</title>
        <authorList>
            <consortium name="The Broad Institute Genomics Platform"/>
            <consortium name="The Broad Institute Genome Sequencing Center for Infectious Disease"/>
            <person name="Wu L."/>
            <person name="Ma J."/>
        </authorList>
    </citation>
    <scope>NUCLEOTIDE SEQUENCE [LARGE SCALE GENOMIC DNA]</scope>
    <source>
        <strain evidence="12">KCTC 33849</strain>
    </source>
</reference>
<organism evidence="11 12">
    <name type="scientific">Paenibacillus shunpengii</name>
    <dbReference type="NCBI Taxonomy" id="2054424"/>
    <lineage>
        <taxon>Bacteria</taxon>
        <taxon>Bacillati</taxon>
        <taxon>Bacillota</taxon>
        <taxon>Bacilli</taxon>
        <taxon>Bacillales</taxon>
        <taxon>Paenibacillaceae</taxon>
        <taxon>Paenibacillus</taxon>
    </lineage>
</organism>
<keyword evidence="9" id="KW-0812">Transmembrane</keyword>
<comment type="subunit">
    <text evidence="4">The complex is composed of two ATP-binding proteins (PstB), two transmembrane proteins (PstC and PstA) and a solute-binding protein (PstS).</text>
</comment>
<dbReference type="PANTHER" id="PTHR30570:SF1">
    <property type="entry name" value="PHOSPHATE-BINDING PROTEIN PSTS"/>
    <property type="match status" value="1"/>
</dbReference>
<dbReference type="Pfam" id="PF12849">
    <property type="entry name" value="PBP_like_2"/>
    <property type="match status" value="1"/>
</dbReference>
<keyword evidence="5" id="KW-0592">Phosphate transport</keyword>
<evidence type="ECO:0000256" key="2">
    <source>
        <dbReference type="ARBA" id="ARBA00004193"/>
    </source>
</evidence>
<evidence type="ECO:0000256" key="8">
    <source>
        <dbReference type="ARBA" id="ARBA00023288"/>
    </source>
</evidence>
<dbReference type="RefSeq" id="WP_379260135.1">
    <property type="nucleotide sequence ID" value="NZ_JBHUMJ010000002.1"/>
</dbReference>
<evidence type="ECO:0000256" key="7">
    <source>
        <dbReference type="ARBA" id="ARBA00023139"/>
    </source>
</evidence>
<dbReference type="Gene3D" id="3.40.190.10">
    <property type="entry name" value="Periplasmic binding protein-like II"/>
    <property type="match status" value="2"/>
</dbReference>
<evidence type="ECO:0000313" key="12">
    <source>
        <dbReference type="Proteomes" id="UP001597540"/>
    </source>
</evidence>
<name>A0ABW5SHS3_9BACL</name>
<keyword evidence="9" id="KW-0472">Membrane</keyword>
<dbReference type="InterPro" id="IPR050811">
    <property type="entry name" value="Phosphate_ABC_transporter"/>
</dbReference>
<protein>
    <submittedName>
        <fullName evidence="11">PstS family phosphate ABC transporter substrate-binding protein</fullName>
    </submittedName>
</protein>
<sequence>MTDKNEAPKKGEVKSSKWGLWFRKSIVFCLMYVVLSFFFGGIIGVPAGKLLLHHQVPDLGVFLIAAVYFYLMVTVFVSFGAYVSREIGAYSRILLLSIIPLLAFALYYWGLGMQLSDGDARELWSSSWMWYSLNLYWANPVLKVLSAYGAGMVAVTLVAALVPSICFMLGIVMQGRVKVAVKHRTRMLVWGAFPVLGVLALLISMAVPKGSYTVDRYPQIDGATAAIPFAEKLKAELTGVNQLRAADDTRFNTTHEAYINLIEGRADLIFVAGPSEDEVSTATQNGVELELHPVGKDAFIFLVNDNNPISGLSTEQIQDIYGGFITNWSEVGGKNEQILALQREANSGSQTFMEKGVMVDAVLTEVPKEQKVSLMGGLIDRVAAYNNEENAIGYSFHYYASEMYQKENVKFLAIDDVMPSRDTIRSGTYPFTAELYAVTRSNLPQDHVAREIIKWLQDEEGQEVVEEGGFIAVGDDK</sequence>
<keyword evidence="9" id="KW-1133">Transmembrane helix</keyword>
<comment type="similarity">
    <text evidence="3">Belongs to the PstS family.</text>
</comment>
<evidence type="ECO:0000313" key="11">
    <source>
        <dbReference type="EMBL" id="MFD2699246.1"/>
    </source>
</evidence>
<evidence type="ECO:0000256" key="4">
    <source>
        <dbReference type="ARBA" id="ARBA00011529"/>
    </source>
</evidence>
<keyword evidence="12" id="KW-1185">Reference proteome</keyword>
<keyword evidence="6" id="KW-0732">Signal</keyword>
<comment type="caution">
    <text evidence="11">The sequence shown here is derived from an EMBL/GenBank/DDBJ whole genome shotgun (WGS) entry which is preliminary data.</text>
</comment>
<feature type="transmembrane region" description="Helical" evidence="9">
    <location>
        <begin position="187"/>
        <end position="207"/>
    </location>
</feature>
<evidence type="ECO:0000256" key="3">
    <source>
        <dbReference type="ARBA" id="ARBA00008725"/>
    </source>
</evidence>
<evidence type="ECO:0000259" key="10">
    <source>
        <dbReference type="Pfam" id="PF12849"/>
    </source>
</evidence>